<reference evidence="1 2" key="1">
    <citation type="journal article" date="2015" name="Nature">
        <title>rRNA introns, odd ribosomes, and small enigmatic genomes across a large radiation of phyla.</title>
        <authorList>
            <person name="Brown C.T."/>
            <person name="Hug L.A."/>
            <person name="Thomas B.C."/>
            <person name="Sharon I."/>
            <person name="Castelle C.J."/>
            <person name="Singh A."/>
            <person name="Wilkins M.J."/>
            <person name="Williams K.H."/>
            <person name="Banfield J.F."/>
        </authorList>
    </citation>
    <scope>NUCLEOTIDE SEQUENCE [LARGE SCALE GENOMIC DNA]</scope>
</reference>
<name>A0A0G0LS70_UNCC2</name>
<accession>A0A0G0LS70</accession>
<evidence type="ECO:0000313" key="1">
    <source>
        <dbReference type="EMBL" id="KKQ94758.1"/>
    </source>
</evidence>
<proteinExistence type="predicted"/>
<dbReference type="Proteomes" id="UP000034207">
    <property type="component" value="Unassembled WGS sequence"/>
</dbReference>
<organism evidence="1 2">
    <name type="scientific">candidate division CPR2 bacterium GW2011_GWC2_39_10</name>
    <dbReference type="NCBI Taxonomy" id="1618345"/>
    <lineage>
        <taxon>Bacteria</taxon>
        <taxon>Bacteria division CPR2</taxon>
    </lineage>
</organism>
<evidence type="ECO:0000313" key="2">
    <source>
        <dbReference type="Proteomes" id="UP000034207"/>
    </source>
</evidence>
<sequence>MNERNDLKITICVTTEDGRGWAARITSEEVLEIIELAAKKGKDPASVAETLMYFGDRCDCTSSDPIANSAISWVYQQLIKRANRTNNHPTVLIIIEDGETKTHRVDEEESFLVSISSAIVQNMNAAQAAQDLMIIGSRHGKEINPTFWNNRVGV</sequence>
<comment type="caution">
    <text evidence="1">The sequence shown here is derived from an EMBL/GenBank/DDBJ whole genome shotgun (WGS) entry which is preliminary data.</text>
</comment>
<protein>
    <submittedName>
        <fullName evidence="1">Uncharacterized protein</fullName>
    </submittedName>
</protein>
<dbReference type="AlphaFoldDB" id="A0A0G0LS70"/>
<dbReference type="EMBL" id="LBVV01000007">
    <property type="protein sequence ID" value="KKQ94758.1"/>
    <property type="molecule type" value="Genomic_DNA"/>
</dbReference>
<gene>
    <name evidence="1" type="ORF">UT18_C0007G0014</name>
</gene>